<accession>A0A1I0CH06</accession>
<dbReference type="AlphaFoldDB" id="A0A1I0CH06"/>
<dbReference type="Proteomes" id="UP000182332">
    <property type="component" value="Unassembled WGS sequence"/>
</dbReference>
<dbReference type="EMBL" id="FOHW01000008">
    <property type="protein sequence ID" value="SET18442.1"/>
    <property type="molecule type" value="Genomic_DNA"/>
</dbReference>
<gene>
    <name evidence="1" type="ORF">SAMN05216197_1081</name>
</gene>
<proteinExistence type="predicted"/>
<sequence length="50" mass="5510">MPTEGLPGPQLWDCLDLDCGTGFSREDVRRHSANLMAFTPAPSRLKPVLL</sequence>
<evidence type="ECO:0000313" key="2">
    <source>
        <dbReference type="Proteomes" id="UP000182332"/>
    </source>
</evidence>
<feature type="non-terminal residue" evidence="1">
    <location>
        <position position="50"/>
    </location>
</feature>
<protein>
    <submittedName>
        <fullName evidence="1">Uncharacterized protein</fullName>
    </submittedName>
</protein>
<organism evidence="1 2">
    <name type="scientific">Pseudomonas graminis</name>
    <dbReference type="NCBI Taxonomy" id="158627"/>
    <lineage>
        <taxon>Bacteria</taxon>
        <taxon>Pseudomonadati</taxon>
        <taxon>Pseudomonadota</taxon>
        <taxon>Gammaproteobacteria</taxon>
        <taxon>Pseudomonadales</taxon>
        <taxon>Pseudomonadaceae</taxon>
        <taxon>Pseudomonas</taxon>
    </lineage>
</organism>
<reference evidence="1 2" key="1">
    <citation type="submission" date="2016-10" db="EMBL/GenBank/DDBJ databases">
        <authorList>
            <person name="de Groot N.N."/>
        </authorList>
    </citation>
    <scope>NUCLEOTIDE SEQUENCE [LARGE SCALE GENOMIC DNA]</scope>
    <source>
        <strain evidence="1 2">DSM 11363</strain>
    </source>
</reference>
<name>A0A1I0CH06_9PSED</name>
<evidence type="ECO:0000313" key="1">
    <source>
        <dbReference type="EMBL" id="SET18442.1"/>
    </source>
</evidence>